<reference evidence="1 2" key="1">
    <citation type="journal article" date="2015" name="Int. J. Syst. Evol. Microbiol.">
        <title>Hyunsoonleella pacifica sp. nov., isolated from seawater of South Pacific Gyre.</title>
        <authorList>
            <person name="Gao X."/>
            <person name="Zhang Z."/>
            <person name="Dai X."/>
            <person name="Zhang X.H."/>
        </authorList>
    </citation>
    <scope>NUCLEOTIDE SEQUENCE [LARGE SCALE GENOMIC DNA]</scope>
    <source>
        <strain evidence="1 2">SW033</strain>
    </source>
</reference>
<dbReference type="Proteomes" id="UP000292372">
    <property type="component" value="Unassembled WGS sequence"/>
</dbReference>
<sequence>MASLICPNCGEDSFTWSLDEEISELTIWNCYKCEYQAYENEKDERNCQNCERRTETKLKDNRKEYWWCSDCNSKSEIKTA</sequence>
<dbReference type="RefSeq" id="WP_130935072.1">
    <property type="nucleotide sequence ID" value="NZ_BMEE01000001.1"/>
</dbReference>
<comment type="caution">
    <text evidence="1">The sequence shown here is derived from an EMBL/GenBank/DDBJ whole genome shotgun (WGS) entry which is preliminary data.</text>
</comment>
<dbReference type="AlphaFoldDB" id="A0A4Q9FRB9"/>
<organism evidence="1 2">
    <name type="scientific">Hyunsoonleella pacifica</name>
    <dbReference type="NCBI Taxonomy" id="1080224"/>
    <lineage>
        <taxon>Bacteria</taxon>
        <taxon>Pseudomonadati</taxon>
        <taxon>Bacteroidota</taxon>
        <taxon>Flavobacteriia</taxon>
        <taxon>Flavobacteriales</taxon>
        <taxon>Flavobacteriaceae</taxon>
    </lineage>
</organism>
<name>A0A4Q9FRB9_9FLAO</name>
<accession>A0A4Q9FRB9</accession>
<evidence type="ECO:0000313" key="1">
    <source>
        <dbReference type="EMBL" id="TBN18554.1"/>
    </source>
</evidence>
<gene>
    <name evidence="1" type="ORF">EYD46_00355</name>
</gene>
<dbReference type="EMBL" id="SIRS01000001">
    <property type="protein sequence ID" value="TBN18554.1"/>
    <property type="molecule type" value="Genomic_DNA"/>
</dbReference>
<protein>
    <submittedName>
        <fullName evidence="1">Uncharacterized protein</fullName>
    </submittedName>
</protein>
<keyword evidence="2" id="KW-1185">Reference proteome</keyword>
<evidence type="ECO:0000313" key="2">
    <source>
        <dbReference type="Proteomes" id="UP000292372"/>
    </source>
</evidence>
<proteinExistence type="predicted"/>
<dbReference type="OrthoDB" id="1448367at2"/>